<comment type="caution">
    <text evidence="1">The sequence shown here is derived from an EMBL/GenBank/DDBJ whole genome shotgun (WGS) entry which is preliminary data.</text>
</comment>
<keyword evidence="2" id="KW-1185">Reference proteome</keyword>
<dbReference type="Proteomes" id="UP000790377">
    <property type="component" value="Unassembled WGS sequence"/>
</dbReference>
<protein>
    <submittedName>
        <fullName evidence="1">Uncharacterized protein</fullName>
    </submittedName>
</protein>
<evidence type="ECO:0000313" key="1">
    <source>
        <dbReference type="EMBL" id="KAH7911513.1"/>
    </source>
</evidence>
<dbReference type="EMBL" id="MU267675">
    <property type="protein sequence ID" value="KAH7911513.1"/>
    <property type="molecule type" value="Genomic_DNA"/>
</dbReference>
<sequence length="81" mass="8523">KGEGKNGKHAAVSHVDAIAAVSCIAVQVYQHLIGLRFRAIPDATALSQTHQFALLTSTSVFCLFSSTPKVTPTSLELNAAD</sequence>
<proteinExistence type="predicted"/>
<gene>
    <name evidence="1" type="ORF">BJ138DRAFT_1006437</name>
</gene>
<reference evidence="1" key="1">
    <citation type="journal article" date="2021" name="New Phytol.">
        <title>Evolutionary innovations through gain and loss of genes in the ectomycorrhizal Boletales.</title>
        <authorList>
            <person name="Wu G."/>
            <person name="Miyauchi S."/>
            <person name="Morin E."/>
            <person name="Kuo A."/>
            <person name="Drula E."/>
            <person name="Varga T."/>
            <person name="Kohler A."/>
            <person name="Feng B."/>
            <person name="Cao Y."/>
            <person name="Lipzen A."/>
            <person name="Daum C."/>
            <person name="Hundley H."/>
            <person name="Pangilinan J."/>
            <person name="Johnson J."/>
            <person name="Barry K."/>
            <person name="LaButti K."/>
            <person name="Ng V."/>
            <person name="Ahrendt S."/>
            <person name="Min B."/>
            <person name="Choi I.G."/>
            <person name="Park H."/>
            <person name="Plett J.M."/>
            <person name="Magnuson J."/>
            <person name="Spatafora J.W."/>
            <person name="Nagy L.G."/>
            <person name="Henrissat B."/>
            <person name="Grigoriev I.V."/>
            <person name="Yang Z.L."/>
            <person name="Xu J."/>
            <person name="Martin F.M."/>
        </authorList>
    </citation>
    <scope>NUCLEOTIDE SEQUENCE</scope>
    <source>
        <strain evidence="1">ATCC 28755</strain>
    </source>
</reference>
<feature type="non-terminal residue" evidence="1">
    <location>
        <position position="1"/>
    </location>
</feature>
<organism evidence="1 2">
    <name type="scientific">Hygrophoropsis aurantiaca</name>
    <dbReference type="NCBI Taxonomy" id="72124"/>
    <lineage>
        <taxon>Eukaryota</taxon>
        <taxon>Fungi</taxon>
        <taxon>Dikarya</taxon>
        <taxon>Basidiomycota</taxon>
        <taxon>Agaricomycotina</taxon>
        <taxon>Agaricomycetes</taxon>
        <taxon>Agaricomycetidae</taxon>
        <taxon>Boletales</taxon>
        <taxon>Coniophorineae</taxon>
        <taxon>Hygrophoropsidaceae</taxon>
        <taxon>Hygrophoropsis</taxon>
    </lineage>
</organism>
<name>A0ACB8AEG2_9AGAM</name>
<evidence type="ECO:0000313" key="2">
    <source>
        <dbReference type="Proteomes" id="UP000790377"/>
    </source>
</evidence>
<accession>A0ACB8AEG2</accession>